<evidence type="ECO:0000313" key="2">
    <source>
        <dbReference type="Proteomes" id="UP000678895"/>
    </source>
</evidence>
<accession>A0A919YAF1</accession>
<name>A0A919YAF1_9BACL</name>
<sequence>MAILVTKGIKIADMGVHVAILVTKGIKIVSAWGLKKVGIIKLLSSTFY</sequence>
<organism evidence="1 2">
    <name type="scientific">Paenibacillus apis</name>
    <dbReference type="NCBI Taxonomy" id="1792174"/>
    <lineage>
        <taxon>Bacteria</taxon>
        <taxon>Bacillati</taxon>
        <taxon>Bacillota</taxon>
        <taxon>Bacilli</taxon>
        <taxon>Bacillales</taxon>
        <taxon>Paenibacillaceae</taxon>
        <taxon>Paenibacillus</taxon>
    </lineage>
</organism>
<dbReference type="Proteomes" id="UP000678895">
    <property type="component" value="Unassembled WGS sequence"/>
</dbReference>
<dbReference type="RefSeq" id="WP_301630784.1">
    <property type="nucleotide sequence ID" value="NZ_BORS01000026.1"/>
</dbReference>
<dbReference type="AlphaFoldDB" id="A0A919YAF1"/>
<evidence type="ECO:0000313" key="1">
    <source>
        <dbReference type="EMBL" id="GIO44962.1"/>
    </source>
</evidence>
<reference evidence="1" key="1">
    <citation type="submission" date="2021-03" db="EMBL/GenBank/DDBJ databases">
        <title>Antimicrobial resistance genes in bacteria isolated from Japanese honey, and their potential for conferring macrolide and lincosamide resistance in the American foulbrood pathogen Paenibacillus larvae.</title>
        <authorList>
            <person name="Okamoto M."/>
            <person name="Kumagai M."/>
            <person name="Kanamori H."/>
            <person name="Takamatsu D."/>
        </authorList>
    </citation>
    <scope>NUCLEOTIDE SEQUENCE</scope>
    <source>
        <strain evidence="1">J41TS4</strain>
    </source>
</reference>
<gene>
    <name evidence="1" type="ORF">J41TS4_47200</name>
</gene>
<keyword evidence="2" id="KW-1185">Reference proteome</keyword>
<protein>
    <submittedName>
        <fullName evidence="1">Uncharacterized protein</fullName>
    </submittedName>
</protein>
<comment type="caution">
    <text evidence="1">The sequence shown here is derived from an EMBL/GenBank/DDBJ whole genome shotgun (WGS) entry which is preliminary data.</text>
</comment>
<proteinExistence type="predicted"/>
<dbReference type="EMBL" id="BORS01000026">
    <property type="protein sequence ID" value="GIO44962.1"/>
    <property type="molecule type" value="Genomic_DNA"/>
</dbReference>